<proteinExistence type="predicted"/>
<accession>A0A0B6XVQ1</accession>
<sequence length="79" mass="9000">DKQVTIERYLQQQHQYSYGDGYTNFLNPESNSYSMTSPDSGYQEPCLSPGSTVVTLQDMTSSTGTEVRKEKPRRKKSIE</sequence>
<organism evidence="2">
    <name type="scientific">Arion vulgaris</name>
    <dbReference type="NCBI Taxonomy" id="1028688"/>
    <lineage>
        <taxon>Eukaryota</taxon>
        <taxon>Metazoa</taxon>
        <taxon>Spiralia</taxon>
        <taxon>Lophotrochozoa</taxon>
        <taxon>Mollusca</taxon>
        <taxon>Gastropoda</taxon>
        <taxon>Heterobranchia</taxon>
        <taxon>Euthyneura</taxon>
        <taxon>Panpulmonata</taxon>
        <taxon>Eupulmonata</taxon>
        <taxon>Stylommatophora</taxon>
        <taxon>Helicina</taxon>
        <taxon>Arionoidea</taxon>
        <taxon>Arionidae</taxon>
        <taxon>Arion</taxon>
    </lineage>
</organism>
<reference evidence="2" key="1">
    <citation type="submission" date="2014-12" db="EMBL/GenBank/DDBJ databases">
        <title>Insight into the proteome of Arion vulgaris.</title>
        <authorList>
            <person name="Aradska J."/>
            <person name="Bulat T."/>
            <person name="Smidak R."/>
            <person name="Sarate P."/>
            <person name="Gangsoo J."/>
            <person name="Sialana F."/>
            <person name="Bilban M."/>
            <person name="Lubec G."/>
        </authorList>
    </citation>
    <scope>NUCLEOTIDE SEQUENCE</scope>
    <source>
        <tissue evidence="2">Skin</tissue>
    </source>
</reference>
<name>A0A0B6XVQ1_9EUPU</name>
<protein>
    <submittedName>
        <fullName evidence="2">Uncharacterized protein</fullName>
    </submittedName>
</protein>
<feature type="non-terminal residue" evidence="2">
    <location>
        <position position="1"/>
    </location>
</feature>
<feature type="region of interest" description="Disordered" evidence="1">
    <location>
        <begin position="58"/>
        <end position="79"/>
    </location>
</feature>
<evidence type="ECO:0000256" key="1">
    <source>
        <dbReference type="SAM" id="MobiDB-lite"/>
    </source>
</evidence>
<gene>
    <name evidence="2" type="primary">ORF1784</name>
</gene>
<evidence type="ECO:0000313" key="2">
    <source>
        <dbReference type="EMBL" id="CEK47616.1"/>
    </source>
</evidence>
<feature type="non-terminal residue" evidence="2">
    <location>
        <position position="79"/>
    </location>
</feature>
<dbReference type="EMBL" id="HACG01000751">
    <property type="protein sequence ID" value="CEK47616.1"/>
    <property type="molecule type" value="Transcribed_RNA"/>
</dbReference>
<dbReference type="AlphaFoldDB" id="A0A0B6XVQ1"/>
<feature type="compositionally biased region" description="Basic residues" evidence="1">
    <location>
        <begin position="70"/>
        <end position="79"/>
    </location>
</feature>